<keyword evidence="1" id="KW-0472">Membrane</keyword>
<evidence type="ECO:0000256" key="1">
    <source>
        <dbReference type="SAM" id="Phobius"/>
    </source>
</evidence>
<proteinExistence type="predicted"/>
<dbReference type="SUPFAM" id="SSF52266">
    <property type="entry name" value="SGNH hydrolase"/>
    <property type="match status" value="1"/>
</dbReference>
<dbReference type="EMBL" id="CP104013">
    <property type="protein sequence ID" value="UYP44616.1"/>
    <property type="molecule type" value="Genomic_DNA"/>
</dbReference>
<evidence type="ECO:0000313" key="3">
    <source>
        <dbReference type="Proteomes" id="UP001208689"/>
    </source>
</evidence>
<accession>A0ABY6HMH3</accession>
<keyword evidence="1" id="KW-0812">Transmembrane</keyword>
<feature type="transmembrane region" description="Helical" evidence="1">
    <location>
        <begin position="367"/>
        <end position="386"/>
    </location>
</feature>
<gene>
    <name evidence="2" type="ORF">NEF87_000901</name>
</gene>
<evidence type="ECO:0000313" key="2">
    <source>
        <dbReference type="EMBL" id="UYP44616.1"/>
    </source>
</evidence>
<keyword evidence="1" id="KW-1133">Transmembrane helix</keyword>
<dbReference type="Gene3D" id="3.40.50.1110">
    <property type="entry name" value="SGNH hydrolase"/>
    <property type="match status" value="1"/>
</dbReference>
<dbReference type="Proteomes" id="UP001208689">
    <property type="component" value="Chromosome"/>
</dbReference>
<sequence length="403" mass="45449">MKKPILLFFPLLSTIIISMHFASALCVPIIPMDNTDNVSILFIGNSLTGYHDMPQLFQNFSNSAEKNVNVDSALVYGASLTKLLQSAIVLQKINSQQWDFIILQSDDTSAFPDLYEKEINLINAFKKEITRKSPYATILYFMVWGLRDGVSIQEIHGEFVHYSYSDYMTKIKTGTMYIASHTQVAIVPIGVAWENLIGQDQSYKNKLFGADNAHPAPLGSYMGAAVVFVSIFQENCSTSFFASIDPKEAQKIQKIASDTVLEEIGQWKLTSKLSNEVYQEIPIWLNSSQRIEPGKIHLEWDFNESYDHFLLYMNEKSPKRILKPSYTLTLNSVGTYFFMISAVNGSVETLQSFPLYLVISETKTSSISSPVISIVIFSLLGLIFILKSHLNNRNIKKTGSNQY</sequence>
<organism evidence="2 3">
    <name type="scientific">Candidatus Lokiarchaeum ossiferum</name>
    <dbReference type="NCBI Taxonomy" id="2951803"/>
    <lineage>
        <taxon>Archaea</taxon>
        <taxon>Promethearchaeati</taxon>
        <taxon>Promethearchaeota</taxon>
        <taxon>Promethearchaeia</taxon>
        <taxon>Promethearchaeales</taxon>
        <taxon>Promethearchaeaceae</taxon>
        <taxon>Candidatus Lokiarchaeum</taxon>
    </lineage>
</organism>
<evidence type="ECO:0008006" key="4">
    <source>
        <dbReference type="Google" id="ProtNLM"/>
    </source>
</evidence>
<protein>
    <recommendedName>
        <fullName evidence="4">DUF4886 domain-containing protein</fullName>
    </recommendedName>
</protein>
<keyword evidence="3" id="KW-1185">Reference proteome</keyword>
<reference evidence="2" key="1">
    <citation type="submission" date="2022-09" db="EMBL/GenBank/DDBJ databases">
        <title>Actin cytoskeleton and complex cell architecture in an #Asgard archaeon.</title>
        <authorList>
            <person name="Ponce Toledo R.I."/>
            <person name="Schleper C."/>
            <person name="Rodrigues Oliveira T."/>
            <person name="Wollweber F."/>
            <person name="Xu J."/>
            <person name="Rittmann S."/>
            <person name="Klingl A."/>
            <person name="Pilhofer M."/>
        </authorList>
    </citation>
    <scope>NUCLEOTIDE SEQUENCE</scope>
    <source>
        <strain evidence="2">B-35</strain>
    </source>
</reference>
<dbReference type="InterPro" id="IPR036514">
    <property type="entry name" value="SGNH_hydro_sf"/>
</dbReference>
<name>A0ABY6HMH3_9ARCH</name>